<evidence type="ECO:0000259" key="9">
    <source>
        <dbReference type="Pfam" id="PF25990"/>
    </source>
</evidence>
<evidence type="ECO:0000313" key="10">
    <source>
        <dbReference type="EMBL" id="MFC0270762.1"/>
    </source>
</evidence>
<dbReference type="InterPro" id="IPR058638">
    <property type="entry name" value="HH_YknX-like"/>
</dbReference>
<dbReference type="InterPro" id="IPR058639">
    <property type="entry name" value="BSH_YknX-like"/>
</dbReference>
<feature type="coiled-coil region" evidence="4">
    <location>
        <begin position="107"/>
        <end position="182"/>
    </location>
</feature>
<protein>
    <submittedName>
        <fullName evidence="10">Efflux RND transporter periplasmic adaptor subunit</fullName>
    </submittedName>
</protein>
<evidence type="ECO:0000256" key="5">
    <source>
        <dbReference type="SAM" id="Phobius"/>
    </source>
</evidence>
<feature type="domain" description="YknX-like alpha-helical hairpin" evidence="6">
    <location>
        <begin position="94"/>
        <end position="177"/>
    </location>
</feature>
<evidence type="ECO:0000256" key="1">
    <source>
        <dbReference type="ARBA" id="ARBA00004196"/>
    </source>
</evidence>
<proteinExistence type="inferred from homology"/>
<comment type="caution">
    <text evidence="10">The sequence shown here is derived from an EMBL/GenBank/DDBJ whole genome shotgun (WGS) entry which is preliminary data.</text>
</comment>
<feature type="transmembrane region" description="Helical" evidence="5">
    <location>
        <begin position="6"/>
        <end position="24"/>
    </location>
</feature>
<dbReference type="PANTHER" id="PTHR32347:SF14">
    <property type="entry name" value="EFFLUX SYSTEM COMPONENT YKNX-RELATED"/>
    <property type="match status" value="1"/>
</dbReference>
<dbReference type="PANTHER" id="PTHR32347">
    <property type="entry name" value="EFFLUX SYSTEM COMPONENT YKNX-RELATED"/>
    <property type="match status" value="1"/>
</dbReference>
<keyword evidence="5" id="KW-0472">Membrane</keyword>
<reference evidence="10 11" key="1">
    <citation type="submission" date="2024-09" db="EMBL/GenBank/DDBJ databases">
        <authorList>
            <person name="Sun Q."/>
            <person name="Mori K."/>
        </authorList>
    </citation>
    <scope>NUCLEOTIDE SEQUENCE [LARGE SCALE GENOMIC DNA]</scope>
    <source>
        <strain evidence="10 11">CCM 7228</strain>
    </source>
</reference>
<dbReference type="RefSeq" id="WP_378931047.1">
    <property type="nucleotide sequence ID" value="NZ_JBHLVO010000002.1"/>
</dbReference>
<dbReference type="Gene3D" id="2.40.30.170">
    <property type="match status" value="1"/>
</dbReference>
<dbReference type="Pfam" id="PF25989">
    <property type="entry name" value="YknX_C"/>
    <property type="match status" value="1"/>
</dbReference>
<feature type="domain" description="YknX-like C-terminal permuted SH3-like" evidence="8">
    <location>
        <begin position="307"/>
        <end position="373"/>
    </location>
</feature>
<feature type="domain" description="YknX-like barrel-sandwich hybrid" evidence="7">
    <location>
        <begin position="61"/>
        <end position="211"/>
    </location>
</feature>
<dbReference type="InterPro" id="IPR058636">
    <property type="entry name" value="Beta-barrel_YknX"/>
</dbReference>
<dbReference type="Pfam" id="PF25990">
    <property type="entry name" value="Beta-barrel_YknX"/>
    <property type="match status" value="1"/>
</dbReference>
<name>A0ABV6GCT4_9BACI</name>
<dbReference type="Pfam" id="PF25984">
    <property type="entry name" value="BSH_YknX"/>
    <property type="match status" value="1"/>
</dbReference>
<dbReference type="EMBL" id="JBHLVO010000002">
    <property type="protein sequence ID" value="MFC0270762.1"/>
    <property type="molecule type" value="Genomic_DNA"/>
</dbReference>
<accession>A0ABV6GCT4</accession>
<evidence type="ECO:0000259" key="7">
    <source>
        <dbReference type="Pfam" id="PF25984"/>
    </source>
</evidence>
<keyword evidence="11" id="KW-1185">Reference proteome</keyword>
<dbReference type="InterPro" id="IPR006143">
    <property type="entry name" value="RND_pump_MFP"/>
</dbReference>
<evidence type="ECO:0000256" key="2">
    <source>
        <dbReference type="ARBA" id="ARBA00009477"/>
    </source>
</evidence>
<dbReference type="NCBIfam" id="TIGR01730">
    <property type="entry name" value="RND_mfp"/>
    <property type="match status" value="1"/>
</dbReference>
<dbReference type="Proteomes" id="UP001589854">
    <property type="component" value="Unassembled WGS sequence"/>
</dbReference>
<evidence type="ECO:0000313" key="11">
    <source>
        <dbReference type="Proteomes" id="UP001589854"/>
    </source>
</evidence>
<keyword evidence="5" id="KW-0812">Transmembrane</keyword>
<dbReference type="InterPro" id="IPR058637">
    <property type="entry name" value="YknX-like_C"/>
</dbReference>
<feature type="domain" description="YknX-like beta-barrel" evidence="9">
    <location>
        <begin position="217"/>
        <end position="298"/>
    </location>
</feature>
<evidence type="ECO:0000256" key="4">
    <source>
        <dbReference type="SAM" id="Coils"/>
    </source>
</evidence>
<evidence type="ECO:0000256" key="3">
    <source>
        <dbReference type="ARBA" id="ARBA00023054"/>
    </source>
</evidence>
<sequence>MKKKIWISITVVSILTIFIGANVFKAMSKEELTVKTVSIEEREITGNVMVPGTLELANQEFVYHEPEKGTIAELLVEKGDSIKEGTPLIRYENEQMVLEKEQNALSIESSYLRINQVKNQLADMEDKEDDLEEQVGKKEAAKTIDAERDQLKVEQKMADIELRQLLLQKETIEKQLANLEVKSETAGTVLAVNEEAATNINQAGSPLLHIGNVDQLLVEAVISEYDSLKVKEAQTVVLRSDVVPDKEWKGKITMVGLLPQQDQAAMGVEDTAIEYPIEVAIDGKGIEAKPGFKLIMEIERDKRTVPTIPVGAVKQDGEEYFVFTVEDGKASRKVVKVGVTSDELMEVNEGLKKEDTVITNPTNDLQDGTEVTVK</sequence>
<dbReference type="InterPro" id="IPR050465">
    <property type="entry name" value="UPF0194_transport"/>
</dbReference>
<dbReference type="Gene3D" id="2.40.420.20">
    <property type="match status" value="1"/>
</dbReference>
<evidence type="ECO:0000259" key="6">
    <source>
        <dbReference type="Pfam" id="PF25982"/>
    </source>
</evidence>
<evidence type="ECO:0000259" key="8">
    <source>
        <dbReference type="Pfam" id="PF25989"/>
    </source>
</evidence>
<gene>
    <name evidence="10" type="ORF">ACFFIX_04760</name>
</gene>
<keyword evidence="5" id="KW-1133">Transmembrane helix</keyword>
<organism evidence="10 11">
    <name type="scientific">Metabacillus herbersteinensis</name>
    <dbReference type="NCBI Taxonomy" id="283816"/>
    <lineage>
        <taxon>Bacteria</taxon>
        <taxon>Bacillati</taxon>
        <taxon>Bacillota</taxon>
        <taxon>Bacilli</taxon>
        <taxon>Bacillales</taxon>
        <taxon>Bacillaceae</taxon>
        <taxon>Metabacillus</taxon>
    </lineage>
</organism>
<comment type="subcellular location">
    <subcellularLocation>
        <location evidence="1">Cell envelope</location>
    </subcellularLocation>
</comment>
<comment type="similarity">
    <text evidence="2">Belongs to the membrane fusion protein (MFP) (TC 8.A.1) family.</text>
</comment>
<dbReference type="Pfam" id="PF25982">
    <property type="entry name" value="HH_YknX"/>
    <property type="match status" value="1"/>
</dbReference>
<keyword evidence="3 4" id="KW-0175">Coiled coil</keyword>